<evidence type="ECO:0000256" key="1">
    <source>
        <dbReference type="SAM" id="Phobius"/>
    </source>
</evidence>
<evidence type="ECO:0000313" key="2">
    <source>
        <dbReference type="EMBL" id="MCY6372477.1"/>
    </source>
</evidence>
<dbReference type="RefSeq" id="WP_268051472.1">
    <property type="nucleotide sequence ID" value="NZ_JAPQES010000007.1"/>
</dbReference>
<sequence length="100" mass="11170">MFNPKKMLISMTLFAIGTFILETQFLAFPPLYSLPECYIAMGIPCGMRILNKLKPNFGIIVPLIVVIFISPFILLLVILTGLVSAPYYLVRSINGVVRGY</sequence>
<proteinExistence type="predicted"/>
<reference evidence="2" key="1">
    <citation type="submission" date="2022-12" db="EMBL/GenBank/DDBJ databases">
        <authorList>
            <person name="Wang J."/>
        </authorList>
    </citation>
    <scope>NUCLEOTIDE SEQUENCE</scope>
    <source>
        <strain evidence="2">HY-42-06</strain>
    </source>
</reference>
<accession>A0ABT4CTT5</accession>
<dbReference type="Proteomes" id="UP001079657">
    <property type="component" value="Unassembled WGS sequence"/>
</dbReference>
<evidence type="ECO:0000313" key="3">
    <source>
        <dbReference type="Proteomes" id="UP001079657"/>
    </source>
</evidence>
<gene>
    <name evidence="2" type="ORF">OXH55_17755</name>
</gene>
<comment type="caution">
    <text evidence="2">The sequence shown here is derived from an EMBL/GenBank/DDBJ whole genome shotgun (WGS) entry which is preliminary data.</text>
</comment>
<organism evidence="2 3">
    <name type="scientific">Clostridium ganghwense</name>
    <dbReference type="NCBI Taxonomy" id="312089"/>
    <lineage>
        <taxon>Bacteria</taxon>
        <taxon>Bacillati</taxon>
        <taxon>Bacillota</taxon>
        <taxon>Clostridia</taxon>
        <taxon>Eubacteriales</taxon>
        <taxon>Clostridiaceae</taxon>
        <taxon>Clostridium</taxon>
    </lineage>
</organism>
<keyword evidence="3" id="KW-1185">Reference proteome</keyword>
<keyword evidence="1" id="KW-0812">Transmembrane</keyword>
<keyword evidence="1" id="KW-1133">Transmembrane helix</keyword>
<name>A0ABT4CTT5_9CLOT</name>
<keyword evidence="1" id="KW-0472">Membrane</keyword>
<feature type="transmembrane region" description="Helical" evidence="1">
    <location>
        <begin position="57"/>
        <end position="90"/>
    </location>
</feature>
<dbReference type="EMBL" id="JAPQES010000007">
    <property type="protein sequence ID" value="MCY6372477.1"/>
    <property type="molecule type" value="Genomic_DNA"/>
</dbReference>
<protein>
    <submittedName>
        <fullName evidence="2">Uncharacterized protein</fullName>
    </submittedName>
</protein>